<dbReference type="EMBL" id="CAXDID020000002">
    <property type="protein sequence ID" value="CAL5971326.1"/>
    <property type="molecule type" value="Genomic_DNA"/>
</dbReference>
<comment type="caution">
    <text evidence="1">The sequence shown here is derived from an EMBL/GenBank/DDBJ whole genome shotgun (WGS) entry which is preliminary data.</text>
</comment>
<gene>
    <name evidence="1" type="ORF">HINF_LOCUS1266</name>
</gene>
<evidence type="ECO:0000313" key="2">
    <source>
        <dbReference type="Proteomes" id="UP001642409"/>
    </source>
</evidence>
<dbReference type="Proteomes" id="UP001642409">
    <property type="component" value="Unassembled WGS sequence"/>
</dbReference>
<name>A0ABP1GGT1_9EUKA</name>
<dbReference type="Gene3D" id="2.160.20.110">
    <property type="match status" value="1"/>
</dbReference>
<proteinExistence type="predicted"/>
<protein>
    <submittedName>
        <fullName evidence="1">Uncharacterized protein</fullName>
    </submittedName>
</protein>
<organism evidence="1 2">
    <name type="scientific">Hexamita inflata</name>
    <dbReference type="NCBI Taxonomy" id="28002"/>
    <lineage>
        <taxon>Eukaryota</taxon>
        <taxon>Metamonada</taxon>
        <taxon>Diplomonadida</taxon>
        <taxon>Hexamitidae</taxon>
        <taxon>Hexamitinae</taxon>
        <taxon>Hexamita</taxon>
    </lineage>
</organism>
<sequence>MELLFTTQQKDSPFLDLNYYNNDQARRSTLELKWHCWNTSFVQCDSTTQVDRSACTKQPRYAPPGCLYPGRWLPWLRKCAQRTQVCLKLMIIRVNLQFLYRRPNQYKRKLSEWLYNIVYIHTKSMFSSIIMYKQLKSVSQCNNNILVNNNNYNYCQKAQQLNQIILNNKLSMTQSAQIYIYTSSTKDSSIKADISNVNINCFTLFNFNKNISVIMNSVLNISLQFEVIKGALLCIQCDIQIQNSTLIFIASGQQLSGLILNSQESIILSFCSIQNKFTSIKSSNIVNVVNTELLNFSIVQSQILGFNFKSGDNGYIAAQVEINIQFSLEQVEVCVLNTPQIGILNTNIVINQSGHDDLSCINICGDQIVAYGLCVDQFVFSKLQNEIYQCQYPFEYNYDSCVCTDGYLLNNSLCINILSELNSISVVKDNITTLQKIVFDNITAINQSIIQGNNIIFKQIQDTSDILDQLIFQNVSTINTLISNTTTQLTKNILENSSNLDNRILENISNVNAIISSVNSTLLKQMADNSTILDSRIFNNITDVKQTITDNVTTLISLIQKLQGQIDLLQDKQDKLPIEILDNMFQQDSYEATELWMICGQPTFVQTFDITSITNTIIATNFTNGSVFGSLINVQNAFIDIQNNVYSSVVEPLFDAQNQFYNIKVQVGTQIVGNGQILSSNNAIIINQLIIMSKIGTMITINSLLQLNILQTQSVNINVKDLKVNLDVEASTGNLSLIGQMTGQLSIINYEVAGIYKTQGSMSLGVNTASLSKIVIKQVNFAPSSYIYGNQSSYFFNSVNNCNIEFSRSKITLINQIFSSLTSSSSNQQQFGGLISNINSTRLIVAEISYTSNFTCTTQYVMNSGFLLGKSNSTLSQIVFQWLCFSTTLKATSNINQFGIIGFLDGNVTIKQSNILMNITSDTMNNCGVIGQLSVQSLQSVFQDIYLVVNIQCFAGSASSAMIGQLFSSFTFVSNISFVSSVYNGTGIYGGLVAYSNSNISLQNCMFDNIIITSNGYSAVVIGQSTSQVQLINIKVNNTLINSTSFVGGCIAYSSFVTSLLNGVINNSSLFSKMNLGGFFGVVTYQMNLQNVNVTELHIISLMNYSAGGIIGSLNANITIQFSYVYNTNVSFGAGSAGIIGISTQNIVIIDVSVYMSIINGTNGTGGVVGLLGKSISASFTKCSITNTKLHSNDTVGSISGFLNQSCTIKSSQTDNNTIISVMYAGGIIGYSIDILNIENTTVKNCNISSSTSVAGGIIGMSNIVIMKQCSVDYITLVAGGQTGGIIGVTINVTTGFLQIDQVDVNNINQYCINGNSLGAVIGIIYLSSVISNVNVNNATLNSSAAYGVGGIIGIQYANVQIIGCVVKYVNIFNGGNGAAGFIGYSNYTVSIANCQIFNSVFVSAGGSGGIIGYQKSNISNQTQIQNTTVRNVSLTAYYAGGFIGNYDSTFVFIIKNSRVSKISASGSGQAGIVIGNSPPNYLIISSGSDDMNAANGIIIQYCSNFTTVKGC</sequence>
<evidence type="ECO:0000313" key="1">
    <source>
        <dbReference type="EMBL" id="CAL5971326.1"/>
    </source>
</evidence>
<reference evidence="1 2" key="1">
    <citation type="submission" date="2024-07" db="EMBL/GenBank/DDBJ databases">
        <authorList>
            <person name="Akdeniz Z."/>
        </authorList>
    </citation>
    <scope>NUCLEOTIDE SEQUENCE [LARGE SCALE GENOMIC DNA]</scope>
</reference>
<keyword evidence="2" id="KW-1185">Reference proteome</keyword>
<accession>A0ABP1GGT1</accession>